<keyword evidence="2" id="KW-1185">Reference proteome</keyword>
<dbReference type="PANTHER" id="PTHR33168">
    <property type="entry name" value="STRESS INDUCED PROTEIN-RELATED"/>
    <property type="match status" value="1"/>
</dbReference>
<name>A0A2U1M656_ARTAN</name>
<dbReference type="STRING" id="35608.A0A2U1M656"/>
<evidence type="ECO:0000313" key="1">
    <source>
        <dbReference type="EMBL" id="PWA56753.1"/>
    </source>
</evidence>
<dbReference type="AlphaFoldDB" id="A0A2U1M656"/>
<evidence type="ECO:0000313" key="2">
    <source>
        <dbReference type="Proteomes" id="UP000245207"/>
    </source>
</evidence>
<dbReference type="EMBL" id="PKPP01006361">
    <property type="protein sequence ID" value="PWA56753.1"/>
    <property type="molecule type" value="Genomic_DNA"/>
</dbReference>
<reference evidence="1 2" key="1">
    <citation type="journal article" date="2018" name="Mol. Plant">
        <title>The genome of Artemisia annua provides insight into the evolution of Asteraceae family and artemisinin biosynthesis.</title>
        <authorList>
            <person name="Shen Q."/>
            <person name="Zhang L."/>
            <person name="Liao Z."/>
            <person name="Wang S."/>
            <person name="Yan T."/>
            <person name="Shi P."/>
            <person name="Liu M."/>
            <person name="Fu X."/>
            <person name="Pan Q."/>
            <person name="Wang Y."/>
            <person name="Lv Z."/>
            <person name="Lu X."/>
            <person name="Zhang F."/>
            <person name="Jiang W."/>
            <person name="Ma Y."/>
            <person name="Chen M."/>
            <person name="Hao X."/>
            <person name="Li L."/>
            <person name="Tang Y."/>
            <person name="Lv G."/>
            <person name="Zhou Y."/>
            <person name="Sun X."/>
            <person name="Brodelius P.E."/>
            <person name="Rose J.K.C."/>
            <person name="Tang K."/>
        </authorList>
    </citation>
    <scope>NUCLEOTIDE SEQUENCE [LARGE SCALE GENOMIC DNA]</scope>
    <source>
        <strain evidence="2">cv. Huhao1</strain>
        <tissue evidence="1">Leaf</tissue>
    </source>
</reference>
<gene>
    <name evidence="1" type="ORF">CTI12_AA415720</name>
</gene>
<comment type="caution">
    <text evidence="1">The sequence shown here is derived from an EMBL/GenBank/DDBJ whole genome shotgun (WGS) entry which is preliminary data.</text>
</comment>
<sequence>MEATISWCNLGCRSHIRRQFKTDNNVLITMSLDMSLNSPIWRILWRKIKKDKKTKKKKNVCRVSNATQFSYDPSEYAQNFDQGLMLDDCDDLSRSFSARFAVPSMVFHHGLIV</sequence>
<proteinExistence type="predicted"/>
<dbReference type="Proteomes" id="UP000245207">
    <property type="component" value="Unassembled WGS sequence"/>
</dbReference>
<dbReference type="OrthoDB" id="1688035at2759"/>
<protein>
    <submittedName>
        <fullName evidence="1">Uncharacterized protein</fullName>
    </submittedName>
</protein>
<accession>A0A2U1M656</accession>
<organism evidence="1 2">
    <name type="scientific">Artemisia annua</name>
    <name type="common">Sweet wormwood</name>
    <dbReference type="NCBI Taxonomy" id="35608"/>
    <lineage>
        <taxon>Eukaryota</taxon>
        <taxon>Viridiplantae</taxon>
        <taxon>Streptophyta</taxon>
        <taxon>Embryophyta</taxon>
        <taxon>Tracheophyta</taxon>
        <taxon>Spermatophyta</taxon>
        <taxon>Magnoliopsida</taxon>
        <taxon>eudicotyledons</taxon>
        <taxon>Gunneridae</taxon>
        <taxon>Pentapetalae</taxon>
        <taxon>asterids</taxon>
        <taxon>campanulids</taxon>
        <taxon>Asterales</taxon>
        <taxon>Asteraceae</taxon>
        <taxon>Asteroideae</taxon>
        <taxon>Anthemideae</taxon>
        <taxon>Artemisiinae</taxon>
        <taxon>Artemisia</taxon>
    </lineage>
</organism>